<gene>
    <name evidence="7" type="ORF">AW171_hschr42114</name>
</gene>
<dbReference type="OrthoDB" id="5583at2759"/>
<comment type="subcellular location">
    <subcellularLocation>
        <location evidence="1">Nucleus</location>
    </subcellularLocation>
</comment>
<dbReference type="Pfam" id="PF19252">
    <property type="entry name" value="HIND"/>
    <property type="match status" value="1"/>
</dbReference>
<evidence type="ECO:0000256" key="5">
    <source>
        <dbReference type="ARBA" id="ARBA00023242"/>
    </source>
</evidence>
<feature type="region of interest" description="Disordered" evidence="6">
    <location>
        <begin position="110"/>
        <end position="130"/>
    </location>
</feature>
<organism evidence="7 8">
    <name type="scientific">Eremothecium sinecaudum</name>
    <dbReference type="NCBI Taxonomy" id="45286"/>
    <lineage>
        <taxon>Eukaryota</taxon>
        <taxon>Fungi</taxon>
        <taxon>Dikarya</taxon>
        <taxon>Ascomycota</taxon>
        <taxon>Saccharomycotina</taxon>
        <taxon>Saccharomycetes</taxon>
        <taxon>Saccharomycetales</taxon>
        <taxon>Saccharomycetaceae</taxon>
        <taxon>Eremothecium</taxon>
    </lineage>
</organism>
<feature type="region of interest" description="Disordered" evidence="6">
    <location>
        <begin position="26"/>
        <end position="50"/>
    </location>
</feature>
<dbReference type="GO" id="GO:0000481">
    <property type="term" value="P:maturation of 5S rRNA"/>
    <property type="evidence" value="ECO:0007669"/>
    <property type="project" value="TreeGrafter"/>
</dbReference>
<evidence type="ECO:0000256" key="1">
    <source>
        <dbReference type="ARBA" id="ARBA00004123"/>
    </source>
</evidence>
<keyword evidence="3" id="KW-0507">mRNA processing</keyword>
<evidence type="ECO:0000256" key="2">
    <source>
        <dbReference type="ARBA" id="ARBA00006076"/>
    </source>
</evidence>
<dbReference type="Pfam" id="PF03343">
    <property type="entry name" value="SART-1"/>
    <property type="match status" value="1"/>
</dbReference>
<sequence length="555" mass="63457">MVEEISLSLNETNKIRQKLGLPLIPANEDTNSRSGLVGSTELQTTSDKSYSARYEDDFENSATKASNNAQKDVRDSFVDDRALRLRQRIMNRRGRRILYSSSEDWLENIHDSKGDGTGESQSTLSGPYDERSDGSLLKVAHNVDSLSTGKNIILTLKETAIDDEDEEDILENVNLKHEQEDLKNLKLKQLNKDRKHKAGILNKAVLEEQDEEEESFYLSNRDNLSKKESNAQDPILIGKRKVELEEQEEISEGDYMPAKIKKRKTTGRRHVRTPREQTAPIAPVTLIDEDGLLDYDEDRFHELLTIRKQTKEKKELLEKESLEEKQEKQHRAKYIDRLQKGIVLDETDTFLASLKTDIITAQTDLDIKEEETMPDAGDSIGHGSGSSFDNVSTTIAAPRTSNFYDGIASTLGLLKDKNLIPSAKSASTRQEARKRDLLKLEQKIAVREIKEKLNHEMSSSGISITEDVQEKVEQYMENQIAKTAMSIQKKRLENYNPEVELKYQDEKGNQLTTKEAYKKISQAWHGTKSNKKKRESRQRKIEERNRQNNQLHLGL</sequence>
<accession>A0A0X8HRQ2</accession>
<dbReference type="GO" id="GO:0045292">
    <property type="term" value="P:mRNA cis splicing, via spliceosome"/>
    <property type="evidence" value="ECO:0007669"/>
    <property type="project" value="TreeGrafter"/>
</dbReference>
<proteinExistence type="inferred from homology"/>
<dbReference type="EMBL" id="CP014244">
    <property type="protein sequence ID" value="AMD20230.1"/>
    <property type="molecule type" value="Genomic_DNA"/>
</dbReference>
<feature type="region of interest" description="Disordered" evidence="6">
    <location>
        <begin position="520"/>
        <end position="555"/>
    </location>
</feature>
<keyword evidence="5" id="KW-0539">Nucleus</keyword>
<dbReference type="Proteomes" id="UP000243052">
    <property type="component" value="Chromosome iv"/>
</dbReference>
<comment type="similarity">
    <text evidence="2">Belongs to the SNU66/SART1 family.</text>
</comment>
<name>A0A0X8HRQ2_9SACH</name>
<dbReference type="AlphaFoldDB" id="A0A0X8HRQ2"/>
<dbReference type="GeneID" id="28723468"/>
<evidence type="ECO:0000256" key="6">
    <source>
        <dbReference type="SAM" id="MobiDB-lite"/>
    </source>
</evidence>
<keyword evidence="8" id="KW-1185">Reference proteome</keyword>
<evidence type="ECO:0000313" key="8">
    <source>
        <dbReference type="Proteomes" id="UP000243052"/>
    </source>
</evidence>
<dbReference type="STRING" id="45286.A0A0X8HRQ2"/>
<reference evidence="7 8" key="1">
    <citation type="submission" date="2016-01" db="EMBL/GenBank/DDBJ databases">
        <title>Genome sequence of the yeast Holleya sinecauda.</title>
        <authorList>
            <person name="Dietrich F.S."/>
        </authorList>
    </citation>
    <scope>NUCLEOTIDE SEQUENCE [LARGE SCALE GENOMIC DNA]</scope>
    <source>
        <strain evidence="7 8">ATCC 58844</strain>
    </source>
</reference>
<feature type="compositionally biased region" description="Polar residues" evidence="6">
    <location>
        <begin position="40"/>
        <end position="49"/>
    </location>
</feature>
<dbReference type="PANTHER" id="PTHR14152">
    <property type="entry name" value="SQUAMOUS CELL CARCINOMA ANTIGEN RECOGNISED BY CYTOTOXIC T LYMPHOCYTES"/>
    <property type="match status" value="1"/>
</dbReference>
<dbReference type="GO" id="GO:0046540">
    <property type="term" value="C:U4/U6 x U5 tri-snRNP complex"/>
    <property type="evidence" value="ECO:0007669"/>
    <property type="project" value="InterPro"/>
</dbReference>
<protein>
    <submittedName>
        <fullName evidence="7">HDL514Wp</fullName>
    </submittedName>
</protein>
<keyword evidence="4" id="KW-0508">mRNA splicing</keyword>
<feature type="compositionally biased region" description="Basic residues" evidence="6">
    <location>
        <begin position="528"/>
        <end position="537"/>
    </location>
</feature>
<dbReference type="RefSeq" id="XP_017987226.1">
    <property type="nucleotide sequence ID" value="XM_018132196.1"/>
</dbReference>
<dbReference type="InterPro" id="IPR045347">
    <property type="entry name" value="HIND"/>
</dbReference>
<evidence type="ECO:0000313" key="7">
    <source>
        <dbReference type="EMBL" id="AMD20230.1"/>
    </source>
</evidence>
<evidence type="ECO:0000256" key="4">
    <source>
        <dbReference type="ARBA" id="ARBA00023187"/>
    </source>
</evidence>
<evidence type="ECO:0000256" key="3">
    <source>
        <dbReference type="ARBA" id="ARBA00022664"/>
    </source>
</evidence>
<dbReference type="PANTHER" id="PTHR14152:SF5">
    <property type="entry name" value="U4_U6.U5 TRI-SNRNP-ASSOCIATED PROTEIN 1"/>
    <property type="match status" value="1"/>
</dbReference>
<dbReference type="InterPro" id="IPR005011">
    <property type="entry name" value="SNU66/SART1"/>
</dbReference>